<name>A0A9X1YKJ6_9BURK</name>
<dbReference type="InterPro" id="IPR003029">
    <property type="entry name" value="S1_domain"/>
</dbReference>
<dbReference type="SMART" id="SM00316">
    <property type="entry name" value="S1"/>
    <property type="match status" value="1"/>
</dbReference>
<dbReference type="GO" id="GO:0008859">
    <property type="term" value="F:exoribonuclease II activity"/>
    <property type="evidence" value="ECO:0007669"/>
    <property type="project" value="UniProtKB-UniRule"/>
</dbReference>
<dbReference type="Pfam" id="PF17876">
    <property type="entry name" value="CSD2"/>
    <property type="match status" value="1"/>
</dbReference>
<dbReference type="Gene3D" id="2.40.50.140">
    <property type="entry name" value="Nucleic acid-binding proteins"/>
    <property type="match status" value="2"/>
</dbReference>
<dbReference type="InterPro" id="IPR001900">
    <property type="entry name" value="RNase_II/R"/>
</dbReference>
<evidence type="ECO:0000256" key="2">
    <source>
        <dbReference type="ARBA" id="ARBA00004496"/>
    </source>
</evidence>
<keyword evidence="4 8" id="KW-0540">Nuclease</keyword>
<dbReference type="RefSeq" id="WP_420854717.1">
    <property type="nucleotide sequence ID" value="NZ_JAJLJH010000002.1"/>
</dbReference>
<keyword evidence="3 8" id="KW-0963">Cytoplasm</keyword>
<dbReference type="PANTHER" id="PTHR23355:SF9">
    <property type="entry name" value="DIS3-LIKE EXONUCLEASE 2"/>
    <property type="match status" value="1"/>
</dbReference>
<reference evidence="11" key="1">
    <citation type="submission" date="2021-11" db="EMBL/GenBank/DDBJ databases">
        <title>BS-T2-15 a new species belonging to the Comamonadaceae family isolated from the soil of a French oak forest.</title>
        <authorList>
            <person name="Mieszkin S."/>
            <person name="Alain K."/>
        </authorList>
    </citation>
    <scope>NUCLEOTIDE SEQUENCE</scope>
    <source>
        <strain evidence="11">BS-T2-15</strain>
    </source>
</reference>
<evidence type="ECO:0000256" key="4">
    <source>
        <dbReference type="ARBA" id="ARBA00022722"/>
    </source>
</evidence>
<dbReference type="Pfam" id="PF00773">
    <property type="entry name" value="RNB"/>
    <property type="match status" value="1"/>
</dbReference>
<dbReference type="InterPro" id="IPR022966">
    <property type="entry name" value="RNase_II/R_CS"/>
</dbReference>
<evidence type="ECO:0000256" key="3">
    <source>
        <dbReference type="ARBA" id="ARBA00022490"/>
    </source>
</evidence>
<feature type="domain" description="S1 motif" evidence="10">
    <location>
        <begin position="586"/>
        <end position="667"/>
    </location>
</feature>
<evidence type="ECO:0000256" key="9">
    <source>
        <dbReference type="SAM" id="MobiDB-lite"/>
    </source>
</evidence>
<evidence type="ECO:0000256" key="6">
    <source>
        <dbReference type="ARBA" id="ARBA00022839"/>
    </source>
</evidence>
<evidence type="ECO:0000256" key="5">
    <source>
        <dbReference type="ARBA" id="ARBA00022801"/>
    </source>
</evidence>
<dbReference type="HAMAP" id="MF_01895">
    <property type="entry name" value="RNase_R"/>
    <property type="match status" value="1"/>
</dbReference>
<dbReference type="InterPro" id="IPR050180">
    <property type="entry name" value="RNR_Ribonuclease"/>
</dbReference>
<keyword evidence="12" id="KW-1185">Reference proteome</keyword>
<dbReference type="Pfam" id="PF00575">
    <property type="entry name" value="S1"/>
    <property type="match status" value="1"/>
</dbReference>
<evidence type="ECO:0000313" key="12">
    <source>
        <dbReference type="Proteomes" id="UP001139353"/>
    </source>
</evidence>
<dbReference type="SMART" id="SM00357">
    <property type="entry name" value="CSP"/>
    <property type="match status" value="1"/>
</dbReference>
<keyword evidence="7 8" id="KW-0694">RNA-binding</keyword>
<evidence type="ECO:0000256" key="7">
    <source>
        <dbReference type="ARBA" id="ARBA00022884"/>
    </source>
</evidence>
<dbReference type="SUPFAM" id="SSF50249">
    <property type="entry name" value="Nucleic acid-binding proteins"/>
    <property type="match status" value="4"/>
</dbReference>
<dbReference type="NCBIfam" id="TIGR02063">
    <property type="entry name" value="RNase_R"/>
    <property type="match status" value="1"/>
</dbReference>
<gene>
    <name evidence="8 11" type="primary">rnr</name>
    <name evidence="11" type="ORF">LPC04_12810</name>
</gene>
<comment type="catalytic activity">
    <reaction evidence="1 8">
        <text>Exonucleolytic cleavage in the 3'- to 5'-direction to yield nucleoside 5'-phosphates.</text>
        <dbReference type="EC" id="3.1.13.1"/>
    </reaction>
</comment>
<dbReference type="InterPro" id="IPR012340">
    <property type="entry name" value="NA-bd_OB-fold"/>
</dbReference>
<dbReference type="SMART" id="SM00955">
    <property type="entry name" value="RNB"/>
    <property type="match status" value="1"/>
</dbReference>
<comment type="caution">
    <text evidence="11">The sequence shown here is derived from an EMBL/GenBank/DDBJ whole genome shotgun (WGS) entry which is preliminary data.</text>
</comment>
<sequence length="745" mass="82844">MGEAEGVVFGHRDGHGFVKRDDGEPDVYISQQEMRSVLHRDRVKVRLVRFDRKGRPEGRILEIVERRKAPIIGRLLNEGGAWLVAPEDRRYGQDILIPKNATASAVAGQVVAVELTEPPSMYSQPVGRITEVLGEIDDPGMEIEIAVRKYEVPYRFSAETLAQTAKLPDHVRAVDMKGRINLTDVPLVTIDGEDARDFDDAVYCEPHKSGRGKNAFSGWRLIVAIADVSHYVKPGEALDNDAYERATSVYFPRRVIPMLPEKLSNGLCSLNPEENRLSMVCDMLIGEDGEQGAYQFYPAVINSHARLTYTEVAAVLGNTRGPEAAERAELVPHLLNLHDVYRALLKARTRRGAIDFETTETQIICDDNGRIERIVPRTRNDAHKLIEEAMLAANVCAADFIALHEHPALFRVHEGPTPEKKITLQNYLKALGLGLSISDDPKPAEYQALAQATKDRVDAQQIHSMLLRSMQQAIYTPKNSGHFGLAYEAYAHFTSPIRRYPDLLVHRVIKALLQGRRYHLHAPEVETSASAGARKSSRAAGKTGESEMAHWVSAGEHCSANERRADEASRDVEAWLKCRFMRERLGEEFSGTVSAATTFGLFVTLDTLYVEGLVHITELGGEYFKFDEVRQELRGERTGIRYAIGARVRVQVSRVDLDGRKIDFRIVREAEGERLLGRGRKTEPAQRGSAPTAAEQLASVEAQDRQVKRAGRKPKTGGAPGVAHRPAITKTASRGAKPASKRSKR</sequence>
<dbReference type="PANTHER" id="PTHR23355">
    <property type="entry name" value="RIBONUCLEASE"/>
    <property type="match status" value="1"/>
</dbReference>
<dbReference type="NCBIfam" id="TIGR00358">
    <property type="entry name" value="3_prime_RNase"/>
    <property type="match status" value="1"/>
</dbReference>
<feature type="compositionally biased region" description="Low complexity" evidence="9">
    <location>
        <begin position="528"/>
        <end position="542"/>
    </location>
</feature>
<protein>
    <recommendedName>
        <fullName evidence="8">Ribonuclease R</fullName>
        <shortName evidence="8">RNase R</shortName>
        <ecNumber evidence="8">3.1.13.1</ecNumber>
    </recommendedName>
</protein>
<accession>A0A9X1YKJ6</accession>
<dbReference type="PROSITE" id="PS50126">
    <property type="entry name" value="S1"/>
    <property type="match status" value="1"/>
</dbReference>
<keyword evidence="6 8" id="KW-0269">Exonuclease</keyword>
<dbReference type="InterPro" id="IPR004476">
    <property type="entry name" value="RNase_II/RNase_R"/>
</dbReference>
<evidence type="ECO:0000313" key="11">
    <source>
        <dbReference type="EMBL" id="MCK9686590.1"/>
    </source>
</evidence>
<feature type="region of interest" description="Disordered" evidence="9">
    <location>
        <begin position="677"/>
        <end position="745"/>
    </location>
</feature>
<dbReference type="AlphaFoldDB" id="A0A9X1YKJ6"/>
<dbReference type="CDD" id="cd04471">
    <property type="entry name" value="S1_RNase_R"/>
    <property type="match status" value="1"/>
</dbReference>
<dbReference type="Pfam" id="PF08206">
    <property type="entry name" value="OB_RNB"/>
    <property type="match status" value="1"/>
</dbReference>
<dbReference type="InterPro" id="IPR013223">
    <property type="entry name" value="RNase_B_OB_dom"/>
</dbReference>
<organism evidence="11 12">
    <name type="scientific">Scleromatobacter humisilvae</name>
    <dbReference type="NCBI Taxonomy" id="2897159"/>
    <lineage>
        <taxon>Bacteria</taxon>
        <taxon>Pseudomonadati</taxon>
        <taxon>Pseudomonadota</taxon>
        <taxon>Betaproteobacteria</taxon>
        <taxon>Burkholderiales</taxon>
        <taxon>Sphaerotilaceae</taxon>
        <taxon>Scleromatobacter</taxon>
    </lineage>
</organism>
<dbReference type="InterPro" id="IPR011805">
    <property type="entry name" value="RNase_R"/>
</dbReference>
<dbReference type="EMBL" id="JAJLJH010000002">
    <property type="protein sequence ID" value="MCK9686590.1"/>
    <property type="molecule type" value="Genomic_DNA"/>
</dbReference>
<dbReference type="GO" id="GO:0006402">
    <property type="term" value="P:mRNA catabolic process"/>
    <property type="evidence" value="ECO:0007669"/>
    <property type="project" value="TreeGrafter"/>
</dbReference>
<dbReference type="PROSITE" id="PS01175">
    <property type="entry name" value="RIBONUCLEASE_II"/>
    <property type="match status" value="1"/>
</dbReference>
<keyword evidence="5 8" id="KW-0378">Hydrolase</keyword>
<evidence type="ECO:0000259" key="10">
    <source>
        <dbReference type="PROSITE" id="PS50126"/>
    </source>
</evidence>
<comment type="function">
    <text evidence="8">3'-5' exoribonuclease that releases 5'-nucleoside monophosphates and is involved in maturation of structured RNAs.</text>
</comment>
<dbReference type="InterPro" id="IPR040476">
    <property type="entry name" value="CSD2"/>
</dbReference>
<dbReference type="Proteomes" id="UP001139353">
    <property type="component" value="Unassembled WGS sequence"/>
</dbReference>
<evidence type="ECO:0000256" key="8">
    <source>
        <dbReference type="HAMAP-Rule" id="MF_01895"/>
    </source>
</evidence>
<dbReference type="GO" id="GO:0005829">
    <property type="term" value="C:cytosol"/>
    <property type="evidence" value="ECO:0007669"/>
    <property type="project" value="UniProtKB-ARBA"/>
</dbReference>
<comment type="subcellular location">
    <subcellularLocation>
        <location evidence="2 8">Cytoplasm</location>
    </subcellularLocation>
</comment>
<proteinExistence type="inferred from homology"/>
<dbReference type="EC" id="3.1.13.1" evidence="8"/>
<dbReference type="InterPro" id="IPR011129">
    <property type="entry name" value="CSD"/>
</dbReference>
<dbReference type="GO" id="GO:0003723">
    <property type="term" value="F:RNA binding"/>
    <property type="evidence" value="ECO:0007669"/>
    <property type="project" value="UniProtKB-UniRule"/>
</dbReference>
<comment type="similarity">
    <text evidence="8">Belongs to the RNR ribonuclease family. RNase R subfamily.</text>
</comment>
<evidence type="ECO:0000256" key="1">
    <source>
        <dbReference type="ARBA" id="ARBA00001849"/>
    </source>
</evidence>
<feature type="region of interest" description="Disordered" evidence="9">
    <location>
        <begin position="524"/>
        <end position="546"/>
    </location>
</feature>